<dbReference type="InterPro" id="IPR036770">
    <property type="entry name" value="Ankyrin_rpt-contain_sf"/>
</dbReference>
<dbReference type="RefSeq" id="WP_310035508.1">
    <property type="nucleotide sequence ID" value="NZ_JAVIZN010000003.1"/>
</dbReference>
<reference evidence="2 3" key="1">
    <citation type="submission" date="2023-08" db="EMBL/GenBank/DDBJ databases">
        <title>Genome sequencing of plant associated microbes to promote plant fitness in Sorghum bicolor and Oryza sativa.</title>
        <authorList>
            <person name="Coleman-Derr D."/>
        </authorList>
    </citation>
    <scope>NUCLEOTIDE SEQUENCE [LARGE SCALE GENOMIC DNA]</scope>
    <source>
        <strain evidence="2 3">SLBN-33</strain>
    </source>
</reference>
<evidence type="ECO:0000313" key="2">
    <source>
        <dbReference type="EMBL" id="MDR6208056.1"/>
    </source>
</evidence>
<evidence type="ECO:0000256" key="1">
    <source>
        <dbReference type="SAM" id="MobiDB-lite"/>
    </source>
</evidence>
<feature type="region of interest" description="Disordered" evidence="1">
    <location>
        <begin position="187"/>
        <end position="209"/>
    </location>
</feature>
<name>A0ABD5CSI9_9BURK</name>
<evidence type="ECO:0000313" key="3">
    <source>
        <dbReference type="Proteomes" id="UP001245184"/>
    </source>
</evidence>
<organism evidence="2 3">
    <name type="scientific">Paraburkholderia graminis</name>
    <dbReference type="NCBI Taxonomy" id="60548"/>
    <lineage>
        <taxon>Bacteria</taxon>
        <taxon>Pseudomonadati</taxon>
        <taxon>Pseudomonadota</taxon>
        <taxon>Betaproteobacteria</taxon>
        <taxon>Burkholderiales</taxon>
        <taxon>Burkholderiaceae</taxon>
        <taxon>Paraburkholderia</taxon>
    </lineage>
</organism>
<comment type="caution">
    <text evidence="2">The sequence shown here is derived from an EMBL/GenBank/DDBJ whole genome shotgun (WGS) entry which is preliminary data.</text>
</comment>
<dbReference type="EMBL" id="JAVIZN010000003">
    <property type="protein sequence ID" value="MDR6208056.1"/>
    <property type="molecule type" value="Genomic_DNA"/>
</dbReference>
<dbReference type="Gene3D" id="1.25.40.20">
    <property type="entry name" value="Ankyrin repeat-containing domain"/>
    <property type="match status" value="1"/>
</dbReference>
<accession>A0ABD5CSI9</accession>
<proteinExistence type="predicted"/>
<gene>
    <name evidence="2" type="ORF">QF025_006857</name>
</gene>
<feature type="compositionally biased region" description="Acidic residues" evidence="1">
    <location>
        <begin position="188"/>
        <end position="199"/>
    </location>
</feature>
<dbReference type="Proteomes" id="UP001245184">
    <property type="component" value="Unassembled WGS sequence"/>
</dbReference>
<protein>
    <submittedName>
        <fullName evidence="2">Ankyrin repeat protein</fullName>
    </submittedName>
</protein>
<dbReference type="AlphaFoldDB" id="A0ABD5CSI9"/>
<sequence>MTNTILAVSVTSNSSANFTRTQSAQSLSDGNVVGSLIDARIINRTNYKEYATALLVQKDVGNIDRALLTILGDEIGESPSSNRTLDAIAQLYATFKPHVCFPNSSTTMVHDALMRQLQIDTSLPDLRARIAPDYFAHISKANETVGAFTLVLSDATVEVIPPAINADEIEHLLDELSKRLAAHLSPLDDVDESEREPEADDKLSPPNARTWEARAQTLLAPGGKRAQLFSCLLESPDHLQQALADLPELVSMRDERGDTLLHHAARADFDAVNEAAVAQSVDLLLAHEKTDFRKSQGDAMTIVHYAALNAVNEHVFEKFLDGASSADLSHRVNGLNLLQRVVTARDNGLGASIDGSPVPVTLLPRAKLADMLIHRAPGLAFERSSEGRTALDYALHPDRHEWTFEIPLILAKAIRSGMQPADALSEPPRGDVRGILVRGKISRERDLAYEESLEVSPAAAPTVAERLQRLQEEIGLLGRLIGMIKR</sequence>